<dbReference type="Proteomes" id="UP000634476">
    <property type="component" value="Unassembled WGS sequence"/>
</dbReference>
<gene>
    <name evidence="2" type="ORF">Pta02_54670</name>
</gene>
<keyword evidence="3" id="KW-1185">Reference proteome</keyword>
<organism evidence="2 3">
    <name type="scientific">Planobispora takensis</name>
    <dbReference type="NCBI Taxonomy" id="1367882"/>
    <lineage>
        <taxon>Bacteria</taxon>
        <taxon>Bacillati</taxon>
        <taxon>Actinomycetota</taxon>
        <taxon>Actinomycetes</taxon>
        <taxon>Streptosporangiales</taxon>
        <taxon>Streptosporangiaceae</taxon>
        <taxon>Planobispora</taxon>
    </lineage>
</organism>
<accession>A0A8J3WV03</accession>
<name>A0A8J3WV03_9ACTN</name>
<reference evidence="2" key="1">
    <citation type="submission" date="2021-01" db="EMBL/GenBank/DDBJ databases">
        <title>Whole genome shotgun sequence of Planobispora takensis NBRC 109077.</title>
        <authorList>
            <person name="Komaki H."/>
            <person name="Tamura T."/>
        </authorList>
    </citation>
    <scope>NUCLEOTIDE SEQUENCE</scope>
    <source>
        <strain evidence="2">NBRC 109077</strain>
    </source>
</reference>
<protein>
    <recommendedName>
        <fullName evidence="4">DUF4190 domain-containing protein</fullName>
    </recommendedName>
</protein>
<evidence type="ECO:0000313" key="2">
    <source>
        <dbReference type="EMBL" id="GII03459.1"/>
    </source>
</evidence>
<keyword evidence="1" id="KW-0812">Transmembrane</keyword>
<evidence type="ECO:0000313" key="3">
    <source>
        <dbReference type="Proteomes" id="UP000634476"/>
    </source>
</evidence>
<evidence type="ECO:0000256" key="1">
    <source>
        <dbReference type="SAM" id="Phobius"/>
    </source>
</evidence>
<evidence type="ECO:0008006" key="4">
    <source>
        <dbReference type="Google" id="ProtNLM"/>
    </source>
</evidence>
<keyword evidence="1" id="KW-1133">Transmembrane helix</keyword>
<sequence length="136" mass="14517">MTTPVQLRPAEGAGRRALWMAFAAIVLTLMLPVAGLFMAIFALVVSIRAVPALRSVAKPATTAVVGIVISSLALLVAIGVTAMQFYFSDELAAYAECKIGAGTVTAQNECVDQLERAMEKRFSFLQPGELQFPFPP</sequence>
<keyword evidence="1" id="KW-0472">Membrane</keyword>
<feature type="transmembrane region" description="Helical" evidence="1">
    <location>
        <begin position="17"/>
        <end position="50"/>
    </location>
</feature>
<comment type="caution">
    <text evidence="2">The sequence shown here is derived from an EMBL/GenBank/DDBJ whole genome shotgun (WGS) entry which is preliminary data.</text>
</comment>
<feature type="transmembrane region" description="Helical" evidence="1">
    <location>
        <begin position="62"/>
        <end position="87"/>
    </location>
</feature>
<dbReference type="RefSeq" id="WP_203877746.1">
    <property type="nucleotide sequence ID" value="NZ_BOOK01000039.1"/>
</dbReference>
<dbReference type="EMBL" id="BOOK01000039">
    <property type="protein sequence ID" value="GII03459.1"/>
    <property type="molecule type" value="Genomic_DNA"/>
</dbReference>
<proteinExistence type="predicted"/>
<dbReference type="AlphaFoldDB" id="A0A8J3WV03"/>